<accession>A0A2M9G344</accession>
<dbReference type="InterPro" id="IPR013432">
    <property type="entry name" value="Doc_partner"/>
</dbReference>
<evidence type="ECO:0000313" key="3">
    <source>
        <dbReference type="Proteomes" id="UP000229498"/>
    </source>
</evidence>
<dbReference type="EMBL" id="PHIG01000031">
    <property type="protein sequence ID" value="PJK30125.1"/>
    <property type="molecule type" value="Genomic_DNA"/>
</dbReference>
<protein>
    <submittedName>
        <fullName evidence="2">AbrB/MazE/SpoVT family DNA-binding domain-containing protein</fullName>
    </submittedName>
</protein>
<comment type="caution">
    <text evidence="2">The sequence shown here is derived from an EMBL/GenBank/DDBJ whole genome shotgun (WGS) entry which is preliminary data.</text>
</comment>
<gene>
    <name evidence="2" type="ORF">CVT23_10235</name>
</gene>
<dbReference type="InterPro" id="IPR007159">
    <property type="entry name" value="SpoVT-AbrB_dom"/>
</dbReference>
<dbReference type="SMART" id="SM00966">
    <property type="entry name" value="SpoVT_AbrB"/>
    <property type="match status" value="1"/>
</dbReference>
<dbReference type="Proteomes" id="UP000229498">
    <property type="component" value="Unassembled WGS sequence"/>
</dbReference>
<dbReference type="NCBIfam" id="TIGR02609">
    <property type="entry name" value="doc_partner"/>
    <property type="match status" value="1"/>
</dbReference>
<reference evidence="2 3" key="1">
    <citation type="submission" date="2017-11" db="EMBL/GenBank/DDBJ databases">
        <title>Draft genome sequence of Rhizobiales bacterium SY3-13.</title>
        <authorList>
            <person name="Sun C."/>
        </authorList>
    </citation>
    <scope>NUCLEOTIDE SEQUENCE [LARGE SCALE GENOMIC DNA]</scope>
    <source>
        <strain evidence="2 3">SY3-13</strain>
    </source>
</reference>
<dbReference type="InterPro" id="IPR037914">
    <property type="entry name" value="SpoVT-AbrB_sf"/>
</dbReference>
<dbReference type="OrthoDB" id="5459182at2"/>
<sequence length="74" mass="8499">MTTLKLRQIGSSVGVVIPKELLAKYKLEKGDELFVVEDPDGIKLSNYDEKTQKQIELARQIMKRRRAALRELAK</sequence>
<keyword evidence="2" id="KW-0238">DNA-binding</keyword>
<dbReference type="AlphaFoldDB" id="A0A2M9G344"/>
<organism evidence="2 3">
    <name type="scientific">Minwuia thermotolerans</name>
    <dbReference type="NCBI Taxonomy" id="2056226"/>
    <lineage>
        <taxon>Bacteria</taxon>
        <taxon>Pseudomonadati</taxon>
        <taxon>Pseudomonadota</taxon>
        <taxon>Alphaproteobacteria</taxon>
        <taxon>Minwuiales</taxon>
        <taxon>Minwuiaceae</taxon>
        <taxon>Minwuia</taxon>
    </lineage>
</organism>
<dbReference type="Pfam" id="PF04014">
    <property type="entry name" value="MazE_antitoxin"/>
    <property type="match status" value="1"/>
</dbReference>
<dbReference type="Gene3D" id="2.10.260.10">
    <property type="match status" value="1"/>
</dbReference>
<name>A0A2M9G344_9PROT</name>
<keyword evidence="3" id="KW-1185">Reference proteome</keyword>
<dbReference type="RefSeq" id="WP_109793398.1">
    <property type="nucleotide sequence ID" value="NZ_PHIG01000031.1"/>
</dbReference>
<proteinExistence type="predicted"/>
<feature type="domain" description="SpoVT-AbrB" evidence="1">
    <location>
        <begin position="7"/>
        <end position="50"/>
    </location>
</feature>
<dbReference type="GO" id="GO:0003677">
    <property type="term" value="F:DNA binding"/>
    <property type="evidence" value="ECO:0007669"/>
    <property type="project" value="UniProtKB-KW"/>
</dbReference>
<evidence type="ECO:0000259" key="1">
    <source>
        <dbReference type="SMART" id="SM00966"/>
    </source>
</evidence>
<evidence type="ECO:0000313" key="2">
    <source>
        <dbReference type="EMBL" id="PJK30125.1"/>
    </source>
</evidence>
<dbReference type="SUPFAM" id="SSF89447">
    <property type="entry name" value="AbrB/MazE/MraZ-like"/>
    <property type="match status" value="1"/>
</dbReference>